<dbReference type="OrthoDB" id="9816434at2"/>
<dbReference type="InterPro" id="IPR008984">
    <property type="entry name" value="SMAD_FHA_dom_sf"/>
</dbReference>
<dbReference type="STRING" id="1178516.AWR27_24410"/>
<dbReference type="RefSeq" id="WP_077133635.1">
    <property type="nucleotide sequence ID" value="NZ_CP014263.1"/>
</dbReference>
<dbReference type="Gene3D" id="2.60.200.20">
    <property type="match status" value="1"/>
</dbReference>
<dbReference type="CDD" id="cd00060">
    <property type="entry name" value="FHA"/>
    <property type="match status" value="1"/>
</dbReference>
<dbReference type="SMART" id="SM00240">
    <property type="entry name" value="FHA"/>
    <property type="match status" value="1"/>
</dbReference>
<evidence type="ECO:0000256" key="1">
    <source>
        <dbReference type="SAM" id="MobiDB-lite"/>
    </source>
</evidence>
<organism evidence="4 5">
    <name type="scientific">Spirosoma montaniterrae</name>
    <dbReference type="NCBI Taxonomy" id="1178516"/>
    <lineage>
        <taxon>Bacteria</taxon>
        <taxon>Pseudomonadati</taxon>
        <taxon>Bacteroidota</taxon>
        <taxon>Cytophagia</taxon>
        <taxon>Cytophagales</taxon>
        <taxon>Cytophagaceae</taxon>
        <taxon>Spirosoma</taxon>
    </lineage>
</organism>
<protein>
    <recommendedName>
        <fullName evidence="3">FHA domain-containing protein</fullName>
    </recommendedName>
</protein>
<dbReference type="EMBL" id="CP014263">
    <property type="protein sequence ID" value="AQG82159.1"/>
    <property type="molecule type" value="Genomic_DNA"/>
</dbReference>
<accession>A0A1P9X3G8</accession>
<feature type="transmembrane region" description="Helical" evidence="2">
    <location>
        <begin position="161"/>
        <end position="182"/>
    </location>
</feature>
<dbReference type="SUPFAM" id="SSF49879">
    <property type="entry name" value="SMAD/FHA domain"/>
    <property type="match status" value="1"/>
</dbReference>
<feature type="domain" description="FHA" evidence="3">
    <location>
        <begin position="26"/>
        <end position="76"/>
    </location>
</feature>
<dbReference type="Proteomes" id="UP000187941">
    <property type="component" value="Chromosome"/>
</dbReference>
<dbReference type="AlphaFoldDB" id="A0A1P9X3G8"/>
<dbReference type="Pfam" id="PF00498">
    <property type="entry name" value="FHA"/>
    <property type="match status" value="1"/>
</dbReference>
<proteinExistence type="predicted"/>
<feature type="region of interest" description="Disordered" evidence="1">
    <location>
        <begin position="110"/>
        <end position="129"/>
    </location>
</feature>
<keyword evidence="2" id="KW-0812">Transmembrane</keyword>
<gene>
    <name evidence="4" type="ORF">AWR27_24410</name>
</gene>
<reference evidence="4 5" key="1">
    <citation type="submission" date="2016-01" db="EMBL/GenBank/DDBJ databases">
        <authorList>
            <person name="Oliw E.H."/>
        </authorList>
    </citation>
    <scope>NUCLEOTIDE SEQUENCE [LARGE SCALE GENOMIC DNA]</scope>
    <source>
        <strain evidence="4 5">DY10</strain>
    </source>
</reference>
<dbReference type="InterPro" id="IPR000253">
    <property type="entry name" value="FHA_dom"/>
</dbReference>
<keyword evidence="2" id="KW-1133">Transmembrane helix</keyword>
<keyword evidence="5" id="KW-1185">Reference proteome</keyword>
<dbReference type="InterPro" id="IPR050923">
    <property type="entry name" value="Cell_Proc_Reg/RNA_Proc"/>
</dbReference>
<evidence type="ECO:0000259" key="3">
    <source>
        <dbReference type="PROSITE" id="PS50006"/>
    </source>
</evidence>
<name>A0A1P9X3G8_9BACT</name>
<evidence type="ECO:0000313" key="4">
    <source>
        <dbReference type="EMBL" id="AQG82159.1"/>
    </source>
</evidence>
<sequence>MTFSTLTKPAIWFEQQLEQLSQLPVFTIGRGADNDIVVANPKISSKHASLIQCTPTDFVLEDLDSKNGTFVNQQRIKRKLITDGDTIRLADVDYTTNQLLALRVVPPANTPEQPVLPQPTASKPAPEAADSLDFSRQFSDLQTVYEQYPKLRRDCRNREKMIRTGSVIVSSIVGVSAAIATGGGSIPILQIMSGAGLSMLVPTLCSTLLSTEEKLELIDKQYRERYRCPNPTCRDPFGTREWDLLAQQKSCRRCQAIWVS</sequence>
<keyword evidence="2" id="KW-0472">Membrane</keyword>
<evidence type="ECO:0000256" key="2">
    <source>
        <dbReference type="SAM" id="Phobius"/>
    </source>
</evidence>
<dbReference type="PROSITE" id="PS50006">
    <property type="entry name" value="FHA_DOMAIN"/>
    <property type="match status" value="1"/>
</dbReference>
<dbReference type="PANTHER" id="PTHR23308">
    <property type="entry name" value="NUCLEAR INHIBITOR OF PROTEIN PHOSPHATASE-1"/>
    <property type="match status" value="1"/>
</dbReference>
<evidence type="ECO:0000313" key="5">
    <source>
        <dbReference type="Proteomes" id="UP000187941"/>
    </source>
</evidence>
<dbReference type="KEGG" id="smon:AWR27_24410"/>